<sequence length="188" mass="20864">MKQITSLQNHFLIAMPALDDQYFSRSVTYILEHNDEGAMGIVINQPSRMSFKELIEQTDKQAHIEDDKLDKIVVCGGPVNPDRGFVLHSTQAGWASSLALSSEIMVTTSKDIVSVLGNDKGPNHSIIALGYAGWSPGQLEQELHDNAWLTLEADNEIMFETPIHKKWQAAVNRLGVDVWQLTQQAGHA</sequence>
<evidence type="ECO:0000313" key="4">
    <source>
        <dbReference type="Proteomes" id="UP001595897"/>
    </source>
</evidence>
<name>A0ABV9LUX3_9ALTE</name>
<dbReference type="Gene3D" id="3.40.1740.10">
    <property type="entry name" value="VC0467-like"/>
    <property type="match status" value="1"/>
</dbReference>
<reference evidence="4" key="1">
    <citation type="journal article" date="2019" name="Int. J. Syst. Evol. Microbiol.">
        <title>The Global Catalogue of Microorganisms (GCM) 10K type strain sequencing project: providing services to taxonomists for standard genome sequencing and annotation.</title>
        <authorList>
            <consortium name="The Broad Institute Genomics Platform"/>
            <consortium name="The Broad Institute Genome Sequencing Center for Infectious Disease"/>
            <person name="Wu L."/>
            <person name="Ma J."/>
        </authorList>
    </citation>
    <scope>NUCLEOTIDE SEQUENCE [LARGE SCALE GENOMIC DNA]</scope>
    <source>
        <strain evidence="4">KACC 12507</strain>
    </source>
</reference>
<dbReference type="NCBIfam" id="NF001266">
    <property type="entry name" value="PRK00228.1-1"/>
    <property type="match status" value="1"/>
</dbReference>
<dbReference type="PANTHER" id="PTHR30327">
    <property type="entry name" value="UNCHARACTERIZED PROTEIN YQGE"/>
    <property type="match status" value="1"/>
</dbReference>
<proteinExistence type="inferred from homology"/>
<dbReference type="RefSeq" id="WP_382408297.1">
    <property type="nucleotide sequence ID" value="NZ_JBHSGU010000002.1"/>
</dbReference>
<dbReference type="Proteomes" id="UP001595897">
    <property type="component" value="Unassembled WGS sequence"/>
</dbReference>
<keyword evidence="4" id="KW-1185">Reference proteome</keyword>
<dbReference type="PANTHER" id="PTHR30327:SF1">
    <property type="entry name" value="UPF0301 PROTEIN YQGE"/>
    <property type="match status" value="1"/>
</dbReference>
<evidence type="ECO:0000256" key="2">
    <source>
        <dbReference type="HAMAP-Rule" id="MF_00758"/>
    </source>
</evidence>
<evidence type="ECO:0000256" key="1">
    <source>
        <dbReference type="ARBA" id="ARBA00009600"/>
    </source>
</evidence>
<accession>A0ABV9LUX3</accession>
<evidence type="ECO:0000313" key="3">
    <source>
        <dbReference type="EMBL" id="MFC4700327.1"/>
    </source>
</evidence>
<comment type="caution">
    <text evidence="3">The sequence shown here is derived from an EMBL/GenBank/DDBJ whole genome shotgun (WGS) entry which is preliminary data.</text>
</comment>
<dbReference type="SUPFAM" id="SSF143456">
    <property type="entry name" value="VC0467-like"/>
    <property type="match status" value="1"/>
</dbReference>
<dbReference type="EMBL" id="JBHSGU010000002">
    <property type="protein sequence ID" value="MFC4700327.1"/>
    <property type="molecule type" value="Genomic_DNA"/>
</dbReference>
<comment type="similarity">
    <text evidence="1 2">Belongs to the UPF0301 (AlgH) family.</text>
</comment>
<gene>
    <name evidence="3" type="ORF">ACFO4O_09180</name>
</gene>
<dbReference type="InterPro" id="IPR003774">
    <property type="entry name" value="AlgH-like"/>
</dbReference>
<dbReference type="Pfam" id="PF02622">
    <property type="entry name" value="DUF179"/>
    <property type="match status" value="1"/>
</dbReference>
<dbReference type="HAMAP" id="MF_00758">
    <property type="entry name" value="UPF0301"/>
    <property type="match status" value="1"/>
</dbReference>
<organism evidence="3 4">
    <name type="scientific">Glaciecola siphonariae</name>
    <dbReference type="NCBI Taxonomy" id="521012"/>
    <lineage>
        <taxon>Bacteria</taxon>
        <taxon>Pseudomonadati</taxon>
        <taxon>Pseudomonadota</taxon>
        <taxon>Gammaproteobacteria</taxon>
        <taxon>Alteromonadales</taxon>
        <taxon>Alteromonadaceae</taxon>
        <taxon>Glaciecola</taxon>
    </lineage>
</organism>
<protein>
    <recommendedName>
        <fullName evidence="2">UPF0301 protein ACFO4O_09180</fullName>
    </recommendedName>
</protein>